<dbReference type="AlphaFoldDB" id="A0A7C9E5B9"/>
<sequence length="100" mass="11464">MSCQFCSFYVNRRIISNHVKGFERTDATKVLAPKNMVMKLPKSSFSIPECQWIWLPNSRILQRMGMNAVEDRLQCDPKGTHSEPFSGESTLIFKIIVGKI</sequence>
<reference evidence="1" key="2">
    <citation type="submission" date="2020-07" db="EMBL/GenBank/DDBJ databases">
        <authorList>
            <person name="Vera ALvarez R."/>
            <person name="Arias-Moreno D.M."/>
            <person name="Jimenez-Jacinto V."/>
            <person name="Jimenez-Bremont J.F."/>
            <person name="Swaminathan K."/>
            <person name="Moose S.P."/>
            <person name="Guerrero-Gonzalez M.L."/>
            <person name="Marino-Ramirez L."/>
            <person name="Landsman D."/>
            <person name="Rodriguez-Kessler M."/>
            <person name="Delgado-Sanchez P."/>
        </authorList>
    </citation>
    <scope>NUCLEOTIDE SEQUENCE</scope>
    <source>
        <tissue evidence="1">Cladode</tissue>
    </source>
</reference>
<name>A0A7C9E5B9_OPUST</name>
<dbReference type="EMBL" id="GISG01180557">
    <property type="protein sequence ID" value="MBA4653725.1"/>
    <property type="molecule type" value="Transcribed_RNA"/>
</dbReference>
<evidence type="ECO:0000313" key="1">
    <source>
        <dbReference type="EMBL" id="MBA4653724.1"/>
    </source>
</evidence>
<proteinExistence type="predicted"/>
<protein>
    <submittedName>
        <fullName evidence="1">Uncharacterized protein</fullName>
    </submittedName>
</protein>
<organism evidence="1">
    <name type="scientific">Opuntia streptacantha</name>
    <name type="common">Prickly pear cactus</name>
    <name type="synonym">Opuntia cardona</name>
    <dbReference type="NCBI Taxonomy" id="393608"/>
    <lineage>
        <taxon>Eukaryota</taxon>
        <taxon>Viridiplantae</taxon>
        <taxon>Streptophyta</taxon>
        <taxon>Embryophyta</taxon>
        <taxon>Tracheophyta</taxon>
        <taxon>Spermatophyta</taxon>
        <taxon>Magnoliopsida</taxon>
        <taxon>eudicotyledons</taxon>
        <taxon>Gunneridae</taxon>
        <taxon>Pentapetalae</taxon>
        <taxon>Caryophyllales</taxon>
        <taxon>Cactineae</taxon>
        <taxon>Cactaceae</taxon>
        <taxon>Opuntioideae</taxon>
        <taxon>Opuntia</taxon>
    </lineage>
</organism>
<dbReference type="EMBL" id="GISG01180556">
    <property type="protein sequence ID" value="MBA4653724.1"/>
    <property type="molecule type" value="Transcribed_RNA"/>
</dbReference>
<reference evidence="1" key="1">
    <citation type="journal article" date="2013" name="J. Plant Res.">
        <title>Effect of fungi and light on seed germination of three Opuntia species from semiarid lands of central Mexico.</title>
        <authorList>
            <person name="Delgado-Sanchez P."/>
            <person name="Jimenez-Bremont J.F."/>
            <person name="Guerrero-Gonzalez Mde L."/>
            <person name="Flores J."/>
        </authorList>
    </citation>
    <scope>NUCLEOTIDE SEQUENCE</scope>
    <source>
        <tissue evidence="1">Cladode</tissue>
    </source>
</reference>
<accession>A0A7C9E5B9</accession>